<keyword evidence="2" id="KW-1185">Reference proteome</keyword>
<reference evidence="2" key="1">
    <citation type="submission" date="2023-07" db="EMBL/GenBank/DDBJ databases">
        <title>30 novel species of actinomycetes from the DSMZ collection.</title>
        <authorList>
            <person name="Nouioui I."/>
        </authorList>
    </citation>
    <scope>NUCLEOTIDE SEQUENCE [LARGE SCALE GENOMIC DNA]</scope>
    <source>
        <strain evidence="2">DSM 44938</strain>
    </source>
</reference>
<protein>
    <recommendedName>
        <fullName evidence="3">HEAT repeat domain-containing protein</fullName>
    </recommendedName>
</protein>
<dbReference type="RefSeq" id="WP_311708559.1">
    <property type="nucleotide sequence ID" value="NZ_JAVREL010000032.1"/>
</dbReference>
<dbReference type="SUPFAM" id="SSF48371">
    <property type="entry name" value="ARM repeat"/>
    <property type="match status" value="1"/>
</dbReference>
<accession>A0ABU2N318</accession>
<comment type="caution">
    <text evidence="1">The sequence shown here is derived from an EMBL/GenBank/DDBJ whole genome shotgun (WGS) entry which is preliminary data.</text>
</comment>
<sequence length="261" mass="28819">MTKNRRQTEKPGPDVLPHYQTLLNGTDWASLATPCGTGEALPTTLTGLLDPDPAVREAAAKDALGQVTHQNTIYEATVPVALYVAAILDHPAVTAGDLDHDTVVPSRHPTLVRLLDWLSDTAHDADDECVAIGERFHGQRFLHEHEEIRAFRDRRPAIFNAVHPLLGHESRNVRNAALLAAIPLAEHPLLTDHRGELAGHAHRLLATSTDRRHRDRVLDALRTWGHDTSDLESAADVAARERYARPMTGDWTGGHREDPPF</sequence>
<proteinExistence type="predicted"/>
<evidence type="ECO:0008006" key="3">
    <source>
        <dbReference type="Google" id="ProtNLM"/>
    </source>
</evidence>
<dbReference type="InterPro" id="IPR016024">
    <property type="entry name" value="ARM-type_fold"/>
</dbReference>
<dbReference type="Proteomes" id="UP001183246">
    <property type="component" value="Unassembled WGS sequence"/>
</dbReference>
<dbReference type="EMBL" id="JAVREL010000032">
    <property type="protein sequence ID" value="MDT0347438.1"/>
    <property type="molecule type" value="Genomic_DNA"/>
</dbReference>
<organism evidence="1 2">
    <name type="scientific">Streptomyces litchfieldiae</name>
    <dbReference type="NCBI Taxonomy" id="3075543"/>
    <lineage>
        <taxon>Bacteria</taxon>
        <taxon>Bacillati</taxon>
        <taxon>Actinomycetota</taxon>
        <taxon>Actinomycetes</taxon>
        <taxon>Kitasatosporales</taxon>
        <taxon>Streptomycetaceae</taxon>
        <taxon>Streptomyces</taxon>
    </lineage>
</organism>
<evidence type="ECO:0000313" key="1">
    <source>
        <dbReference type="EMBL" id="MDT0347438.1"/>
    </source>
</evidence>
<gene>
    <name evidence="1" type="ORF">RM590_33430</name>
</gene>
<name>A0ABU2N318_9ACTN</name>
<evidence type="ECO:0000313" key="2">
    <source>
        <dbReference type="Proteomes" id="UP001183246"/>
    </source>
</evidence>